<dbReference type="GeneID" id="111275756"/>
<feature type="domain" description="Disease resistance protein At4g27190-like leucine-rich repeats" evidence="9">
    <location>
        <begin position="821"/>
        <end position="923"/>
    </location>
</feature>
<keyword evidence="7" id="KW-0175">Coiled coil</keyword>
<keyword evidence="11" id="KW-1185">Reference proteome</keyword>
<evidence type="ECO:0000259" key="9">
    <source>
        <dbReference type="Pfam" id="PF23247"/>
    </source>
</evidence>
<evidence type="ECO:0000256" key="5">
    <source>
        <dbReference type="ARBA" id="ARBA00022821"/>
    </source>
</evidence>
<dbReference type="Pfam" id="PF23559">
    <property type="entry name" value="WHD_DRP"/>
    <property type="match status" value="1"/>
</dbReference>
<keyword evidence="4" id="KW-0547">Nucleotide-binding</keyword>
<keyword evidence="6" id="KW-0067">ATP-binding</keyword>
<dbReference type="FunFam" id="3.40.50.300:FF:001091">
    <property type="entry name" value="Probable disease resistance protein At1g61300"/>
    <property type="match status" value="1"/>
</dbReference>
<dbReference type="GO" id="GO:0043531">
    <property type="term" value="F:ADP binding"/>
    <property type="evidence" value="ECO:0007669"/>
    <property type="project" value="InterPro"/>
</dbReference>
<feature type="domain" description="NB-ARC" evidence="8">
    <location>
        <begin position="146"/>
        <end position="307"/>
    </location>
</feature>
<evidence type="ECO:0000256" key="4">
    <source>
        <dbReference type="ARBA" id="ARBA00022741"/>
    </source>
</evidence>
<dbReference type="AlphaFoldDB" id="A0A6P5WLY4"/>
<organism evidence="11 12">
    <name type="scientific">Durio zibethinus</name>
    <name type="common">Durian</name>
    <dbReference type="NCBI Taxonomy" id="66656"/>
    <lineage>
        <taxon>Eukaryota</taxon>
        <taxon>Viridiplantae</taxon>
        <taxon>Streptophyta</taxon>
        <taxon>Embryophyta</taxon>
        <taxon>Tracheophyta</taxon>
        <taxon>Spermatophyta</taxon>
        <taxon>Magnoliopsida</taxon>
        <taxon>eudicotyledons</taxon>
        <taxon>Gunneridae</taxon>
        <taxon>Pentapetalae</taxon>
        <taxon>rosids</taxon>
        <taxon>malvids</taxon>
        <taxon>Malvales</taxon>
        <taxon>Malvaceae</taxon>
        <taxon>Helicteroideae</taxon>
        <taxon>Durio</taxon>
    </lineage>
</organism>
<evidence type="ECO:0000259" key="10">
    <source>
        <dbReference type="Pfam" id="PF23559"/>
    </source>
</evidence>
<dbReference type="InterPro" id="IPR050905">
    <property type="entry name" value="Plant_NBS-LRR"/>
</dbReference>
<comment type="similarity">
    <text evidence="1">Belongs to the disease resistance NB-LRR family.</text>
</comment>
<dbReference type="PANTHER" id="PTHR33463">
    <property type="entry name" value="NB-ARC DOMAIN-CONTAINING PROTEIN-RELATED"/>
    <property type="match status" value="1"/>
</dbReference>
<protein>
    <submittedName>
        <fullName evidence="12">Probable disease resistance protein At4g27220</fullName>
    </submittedName>
</protein>
<sequence length="972" mass="110474">MEFVGPIFEVLKYIGGQIKSYTDHHRKLEGNVNNLKRKLDELNVRKQDLESRMEAEIRNGKRIKNEVENWFEDVQKKNTEVGTIEEKFWDVSYFSRAHLGKLVCQKIEEVQRIYQQGNFPEGVAVDGPPASGVTLPMPNLEGEIDVKERIWEYLMGDEIGMIGVCGMGGIGKTTIMKHINNQLLKESEHFEKVIWVTVSKELNIFQLQEDIADSFKQSLPRGKLERATALKDILEGKRYVLILDDVWKRFSLLDVGIPEPTLSKERKMVLTSRSIEVCKSMGCEVVKVQPLSKEESMNLFLDHVGHSVLQNQNLEDIIGKIVEQCGGLPLAIVTIAGSMKGVDDLCEWRNALNELCERVKSVKGLDTEIFEHLKFSYDRLGDSKIQNCFLYCSLYPEDYVIEKVELIESWIDEGLLDGLGTRQAMHDRGHSILNKLENNCLLERAQDYFALGRFSESVKMHDVLRDMALYIVRNGHQYMVKAGMQLKEVQSEHEWTVDLEKVSLMKIISVYLKIPPHMSPQCPQLSTLLLQENRGLTSIPESFFKHMPGLKVLNLSSTGIKALPNSISNCKNLNALTLASCFRLEYVPSLAELRALRKLDLYETAIQKVPHGIELLENLTYLRVWSRFPKELPVGILPMLSHLQYLIVNKHLRGEEVGKLRKLEILECSFCNIQEFEEYAKSIQGKWPTNFYFQVGASELSLSQYSAVPSLKQFQNGVAFVNCDMVKIDHIHVPNGLSGLGTEKSDDFNCLSNIPFFHKVTELKSCDIWECEGIDCVVDLSLSSLNALHNMEELRLVNLGNLSEIVRVGSVAVESKSYALAIFSSLKGLHLNYCSKIKKLFPVELLQGLQNLENIELYSCWKMEEIIASGEEENHGEGAIILPKLKELVLINLPALKSICGGGAMIRSLQDLQIFNCPKLKRIPLALPLLENGQPSPPPSLRHINVWSSEWWESLEWDHPQAKHVLSRFLNK</sequence>
<dbReference type="InterPro" id="IPR001611">
    <property type="entry name" value="Leu-rich_rpt"/>
</dbReference>
<evidence type="ECO:0000313" key="11">
    <source>
        <dbReference type="Proteomes" id="UP000515121"/>
    </source>
</evidence>
<keyword evidence="2" id="KW-0433">Leucine-rich repeat</keyword>
<proteinExistence type="inferred from homology"/>
<name>A0A6P5WLY4_DURZI</name>
<evidence type="ECO:0000256" key="3">
    <source>
        <dbReference type="ARBA" id="ARBA00022737"/>
    </source>
</evidence>
<dbReference type="Proteomes" id="UP000515121">
    <property type="component" value="Unplaced"/>
</dbReference>
<evidence type="ECO:0000256" key="7">
    <source>
        <dbReference type="SAM" id="Coils"/>
    </source>
</evidence>
<dbReference type="InterPro" id="IPR027417">
    <property type="entry name" value="P-loop_NTPase"/>
</dbReference>
<dbReference type="SUPFAM" id="SSF52540">
    <property type="entry name" value="P-loop containing nucleoside triphosphate hydrolases"/>
    <property type="match status" value="1"/>
</dbReference>
<dbReference type="InterPro" id="IPR058922">
    <property type="entry name" value="WHD_DRP"/>
</dbReference>
<feature type="coiled-coil region" evidence="7">
    <location>
        <begin position="18"/>
        <end position="66"/>
    </location>
</feature>
<dbReference type="Pfam" id="PF00931">
    <property type="entry name" value="NB-ARC"/>
    <property type="match status" value="1"/>
</dbReference>
<dbReference type="PRINTS" id="PR00364">
    <property type="entry name" value="DISEASERSIST"/>
</dbReference>
<dbReference type="FunFam" id="1.10.10.10:FF:000322">
    <property type="entry name" value="Probable disease resistance protein At1g63360"/>
    <property type="match status" value="1"/>
</dbReference>
<dbReference type="Gene3D" id="1.10.8.430">
    <property type="entry name" value="Helical domain of apoptotic protease-activating factors"/>
    <property type="match status" value="1"/>
</dbReference>
<evidence type="ECO:0000259" key="8">
    <source>
        <dbReference type="Pfam" id="PF00931"/>
    </source>
</evidence>
<dbReference type="PANTHER" id="PTHR33463:SF182">
    <property type="entry name" value="AND NB-ARC DOMAINS-CONTAINING DISEASE RESISTANCE PROTEIN, PUTATIVE-RELATED"/>
    <property type="match status" value="1"/>
</dbReference>
<evidence type="ECO:0000256" key="1">
    <source>
        <dbReference type="ARBA" id="ARBA00008894"/>
    </source>
</evidence>
<evidence type="ECO:0000256" key="2">
    <source>
        <dbReference type="ARBA" id="ARBA00022614"/>
    </source>
</evidence>
<dbReference type="KEGG" id="dzi:111275756"/>
<evidence type="ECO:0000313" key="12">
    <source>
        <dbReference type="RefSeq" id="XP_022717004.1"/>
    </source>
</evidence>
<feature type="domain" description="Disease resistance protein winged helix" evidence="10">
    <location>
        <begin position="394"/>
        <end position="468"/>
    </location>
</feature>
<dbReference type="InterPro" id="IPR042197">
    <property type="entry name" value="Apaf_helical"/>
</dbReference>
<dbReference type="Pfam" id="PF13855">
    <property type="entry name" value="LRR_8"/>
    <property type="match status" value="1"/>
</dbReference>
<reference evidence="12" key="1">
    <citation type="submission" date="2025-08" db="UniProtKB">
        <authorList>
            <consortium name="RefSeq"/>
        </authorList>
    </citation>
    <scope>IDENTIFICATION</scope>
    <source>
        <tissue evidence="12">Fruit stalk</tissue>
    </source>
</reference>
<dbReference type="Gene3D" id="3.80.10.10">
    <property type="entry name" value="Ribonuclease Inhibitor"/>
    <property type="match status" value="2"/>
</dbReference>
<dbReference type="SUPFAM" id="SSF52058">
    <property type="entry name" value="L domain-like"/>
    <property type="match status" value="1"/>
</dbReference>
<gene>
    <name evidence="12" type="primary">LOC111275756</name>
</gene>
<dbReference type="RefSeq" id="XP_022717004.1">
    <property type="nucleotide sequence ID" value="XM_022861269.1"/>
</dbReference>
<dbReference type="GO" id="GO:0005524">
    <property type="term" value="F:ATP binding"/>
    <property type="evidence" value="ECO:0007669"/>
    <property type="project" value="UniProtKB-KW"/>
</dbReference>
<dbReference type="InterPro" id="IPR002182">
    <property type="entry name" value="NB-ARC"/>
</dbReference>
<keyword evidence="3" id="KW-0677">Repeat</keyword>
<keyword evidence="5" id="KW-0611">Plant defense</keyword>
<dbReference type="GO" id="GO:0006952">
    <property type="term" value="P:defense response"/>
    <property type="evidence" value="ECO:0007669"/>
    <property type="project" value="UniProtKB-KW"/>
</dbReference>
<evidence type="ECO:0000256" key="6">
    <source>
        <dbReference type="ARBA" id="ARBA00022840"/>
    </source>
</evidence>
<dbReference type="InterPro" id="IPR057135">
    <property type="entry name" value="At4g27190-like_LRR"/>
</dbReference>
<dbReference type="SMART" id="SM00369">
    <property type="entry name" value="LRR_TYP"/>
    <property type="match status" value="3"/>
</dbReference>
<dbReference type="Gene3D" id="3.40.50.300">
    <property type="entry name" value="P-loop containing nucleotide triphosphate hydrolases"/>
    <property type="match status" value="1"/>
</dbReference>
<dbReference type="OrthoDB" id="1926275at2759"/>
<accession>A0A6P5WLY4</accession>
<dbReference type="InterPro" id="IPR032675">
    <property type="entry name" value="LRR_dom_sf"/>
</dbReference>
<dbReference type="Pfam" id="PF23247">
    <property type="entry name" value="LRR_RPS2"/>
    <property type="match status" value="1"/>
</dbReference>
<dbReference type="InterPro" id="IPR003591">
    <property type="entry name" value="Leu-rich_rpt_typical-subtyp"/>
</dbReference>